<keyword evidence="1" id="KW-0812">Transmembrane</keyword>
<dbReference type="EMBL" id="MPUH01000303">
    <property type="protein sequence ID" value="OMJ83435.1"/>
    <property type="molecule type" value="Genomic_DNA"/>
</dbReference>
<evidence type="ECO:0000256" key="1">
    <source>
        <dbReference type="SAM" id="Phobius"/>
    </source>
</evidence>
<dbReference type="CDD" id="cd00177">
    <property type="entry name" value="START"/>
    <property type="match status" value="1"/>
</dbReference>
<organism evidence="3 4">
    <name type="scientific">Stentor coeruleus</name>
    <dbReference type="NCBI Taxonomy" id="5963"/>
    <lineage>
        <taxon>Eukaryota</taxon>
        <taxon>Sar</taxon>
        <taxon>Alveolata</taxon>
        <taxon>Ciliophora</taxon>
        <taxon>Postciliodesmatophora</taxon>
        <taxon>Heterotrichea</taxon>
        <taxon>Heterotrichida</taxon>
        <taxon>Stentoridae</taxon>
        <taxon>Stentor</taxon>
    </lineage>
</organism>
<dbReference type="PANTHER" id="PTHR19308:SF14">
    <property type="entry name" value="START DOMAIN-CONTAINING PROTEIN"/>
    <property type="match status" value="1"/>
</dbReference>
<evidence type="ECO:0000259" key="2">
    <source>
        <dbReference type="PROSITE" id="PS50848"/>
    </source>
</evidence>
<dbReference type="SMART" id="SM00234">
    <property type="entry name" value="START"/>
    <property type="match status" value="1"/>
</dbReference>
<feature type="transmembrane region" description="Helical" evidence="1">
    <location>
        <begin position="43"/>
        <end position="62"/>
    </location>
</feature>
<dbReference type="InterPro" id="IPR051213">
    <property type="entry name" value="START_lipid_transfer"/>
</dbReference>
<keyword evidence="1" id="KW-1133">Transmembrane helix</keyword>
<keyword evidence="4" id="KW-1185">Reference proteome</keyword>
<keyword evidence="1" id="KW-0472">Membrane</keyword>
<dbReference type="SUPFAM" id="SSF55961">
    <property type="entry name" value="Bet v1-like"/>
    <property type="match status" value="1"/>
</dbReference>
<dbReference type="PROSITE" id="PS50848">
    <property type="entry name" value="START"/>
    <property type="match status" value="1"/>
</dbReference>
<evidence type="ECO:0000313" key="4">
    <source>
        <dbReference type="Proteomes" id="UP000187209"/>
    </source>
</evidence>
<reference evidence="3 4" key="1">
    <citation type="submission" date="2016-11" db="EMBL/GenBank/DDBJ databases">
        <title>The macronuclear genome of Stentor coeruleus: a giant cell with tiny introns.</title>
        <authorList>
            <person name="Slabodnick M."/>
            <person name="Ruby J.G."/>
            <person name="Reiff S.B."/>
            <person name="Swart E.C."/>
            <person name="Gosai S."/>
            <person name="Prabakaran S."/>
            <person name="Witkowska E."/>
            <person name="Larue G.E."/>
            <person name="Fisher S."/>
            <person name="Freeman R.M."/>
            <person name="Gunawardena J."/>
            <person name="Chu W."/>
            <person name="Stover N.A."/>
            <person name="Gregory B.D."/>
            <person name="Nowacki M."/>
            <person name="Derisi J."/>
            <person name="Roy S.W."/>
            <person name="Marshall W.F."/>
            <person name="Sood P."/>
        </authorList>
    </citation>
    <scope>NUCLEOTIDE SEQUENCE [LARGE SCALE GENOMIC DNA]</scope>
    <source>
        <strain evidence="3">WM001</strain>
    </source>
</reference>
<proteinExistence type="predicted"/>
<sequence length="653" mass="75700">MRRTRSCFSIREVYAPIMNEEAINLESEVQKMFDSKTKINKRYVTGLVCIVIAGIILIIILGSSLFGLIIAFFTACCLIHILRKACRRYQLNRMKKTKEKRYEIRLSCLNSYLRNIKKSRIPISEFQGILEKVFVEFLPALILQISNIKLYNEVHNLTKFLKSDAVHSSLLNSTIELELAIKHEENPIITAARLRKFYIPVMHLLKQPSAKENQELEIVRRISDIISCENTQMLLLAYKVQNDMYLKSLTSFWSLVTSYKKTYPMCKFMSDLEFMCSPNRRAISPKVLLFRRNSCDDTDLNTTCNQNHEKLSIIKQSGEAFTNVAHLDESVMDDAKQDHFSSQNPNIDLEHLIESNRSPFQYMLPKNIPNLFSGDMQDLEDNDSNKMLHDSDEEEIIVEASADQDPETYEVKDSRDNVSIVMAFPEQENEERKSDDEVIPFSHPYQDCFEQLLAIDREPCCEKFWRKVVDKPETKVYQKRVENSPICMIRANCDVNFSSHTVYTAIWDTSIRTQWDAVFHEFRLIDKLPDYEVLYYMIKTPFGITKRDWLQRRVEIHDYPEPGTIMMYYVSCEHPGMPPRKGVIRAETLISGYIIRPTGENTCSVMIVSQNDVKGLIPKVIVNSVASKAPADWVNSMNRGCRIVEEILAKRGN</sequence>
<evidence type="ECO:0000313" key="3">
    <source>
        <dbReference type="EMBL" id="OMJ83435.1"/>
    </source>
</evidence>
<dbReference type="InterPro" id="IPR023393">
    <property type="entry name" value="START-like_dom_sf"/>
</dbReference>
<dbReference type="Proteomes" id="UP000187209">
    <property type="component" value="Unassembled WGS sequence"/>
</dbReference>
<dbReference type="OrthoDB" id="5403181at2759"/>
<protein>
    <recommendedName>
        <fullName evidence="2">START domain-containing protein</fullName>
    </recommendedName>
</protein>
<dbReference type="AlphaFoldDB" id="A0A1R2C3C1"/>
<comment type="caution">
    <text evidence="3">The sequence shown here is derived from an EMBL/GenBank/DDBJ whole genome shotgun (WGS) entry which is preliminary data.</text>
</comment>
<dbReference type="Pfam" id="PF01852">
    <property type="entry name" value="START"/>
    <property type="match status" value="1"/>
</dbReference>
<dbReference type="Gene3D" id="3.30.530.20">
    <property type="match status" value="1"/>
</dbReference>
<feature type="domain" description="START" evidence="2">
    <location>
        <begin position="462"/>
        <end position="646"/>
    </location>
</feature>
<name>A0A1R2C3C1_9CILI</name>
<dbReference type="InterPro" id="IPR002913">
    <property type="entry name" value="START_lipid-bd_dom"/>
</dbReference>
<dbReference type="GO" id="GO:0008289">
    <property type="term" value="F:lipid binding"/>
    <property type="evidence" value="ECO:0007669"/>
    <property type="project" value="InterPro"/>
</dbReference>
<dbReference type="PANTHER" id="PTHR19308">
    <property type="entry name" value="PHOSPHATIDYLCHOLINE TRANSFER PROTEIN"/>
    <property type="match status" value="1"/>
</dbReference>
<accession>A0A1R2C3C1</accession>
<dbReference type="GO" id="GO:0005737">
    <property type="term" value="C:cytoplasm"/>
    <property type="evidence" value="ECO:0007669"/>
    <property type="project" value="UniProtKB-ARBA"/>
</dbReference>
<gene>
    <name evidence="3" type="ORF">SteCoe_15601</name>
</gene>